<dbReference type="RefSeq" id="WP_169856416.1">
    <property type="nucleotide sequence ID" value="NZ_JAAQXV010000001.1"/>
</dbReference>
<reference evidence="1 2" key="1">
    <citation type="journal article" date="2020" name="Front. Microbiol.">
        <title>Genetic Organization of the aprX-lipA2 Operon Affects the Proteolytic Potential of Pseudomonas Species in Milk.</title>
        <authorList>
            <person name="Maier C."/>
            <person name="Huptas C."/>
            <person name="von Neubeck M."/>
            <person name="Scherer S."/>
            <person name="Wenning M."/>
            <person name="Lucking G."/>
        </authorList>
    </citation>
    <scope>NUCLEOTIDE SEQUENCE [LARGE SCALE GENOMIC DNA]</scope>
    <source>
        <strain evidence="1 2">WS 5114</strain>
    </source>
</reference>
<accession>A0AB36CTA2</accession>
<dbReference type="AlphaFoldDB" id="A0AB36CTA2"/>
<gene>
    <name evidence="1" type="ORF">HBO26_03740</name>
</gene>
<sequence length="116" mass="13147">MKIVNLDQFLAMPSGTVFAKYKPASFEEVLIKDVCNLESRDFMYQSLIEMDSTGTEDEENILDDALRNGSSFDLDLDCPGRDGMFEEGQLFAVYERQDVEQLIARLGQALEEGYKS</sequence>
<evidence type="ECO:0000313" key="1">
    <source>
        <dbReference type="EMBL" id="NMZ78420.1"/>
    </source>
</evidence>
<comment type="caution">
    <text evidence="1">The sequence shown here is derived from an EMBL/GenBank/DDBJ whole genome shotgun (WGS) entry which is preliminary data.</text>
</comment>
<dbReference type="Proteomes" id="UP000548707">
    <property type="component" value="Unassembled WGS sequence"/>
</dbReference>
<protein>
    <submittedName>
        <fullName evidence="1">Uncharacterized protein</fullName>
    </submittedName>
</protein>
<evidence type="ECO:0000313" key="2">
    <source>
        <dbReference type="Proteomes" id="UP000548707"/>
    </source>
</evidence>
<proteinExistence type="predicted"/>
<name>A0AB36CTA2_9PSED</name>
<dbReference type="EMBL" id="JAAQXV010000001">
    <property type="protein sequence ID" value="NMZ78420.1"/>
    <property type="molecule type" value="Genomic_DNA"/>
</dbReference>
<organism evidence="1 2">
    <name type="scientific">Pseudomonas mandelii</name>
    <dbReference type="NCBI Taxonomy" id="75612"/>
    <lineage>
        <taxon>Bacteria</taxon>
        <taxon>Pseudomonadati</taxon>
        <taxon>Pseudomonadota</taxon>
        <taxon>Gammaproteobacteria</taxon>
        <taxon>Pseudomonadales</taxon>
        <taxon>Pseudomonadaceae</taxon>
        <taxon>Pseudomonas</taxon>
    </lineage>
</organism>